<reference evidence="8 9" key="1">
    <citation type="submission" date="2016-08" db="EMBL/GenBank/DDBJ databases">
        <title>Complete genome sequence of Bacillus muralis G25-68, a strain with toxicity to nematodes.</title>
        <authorList>
            <person name="Zheng Z."/>
        </authorList>
    </citation>
    <scope>NUCLEOTIDE SEQUENCE [LARGE SCALE GENOMIC DNA]</scope>
    <source>
        <strain evidence="8 9">G25-68</strain>
    </source>
</reference>
<gene>
    <name evidence="8" type="ORF">ABE28_001190</name>
</gene>
<keyword evidence="9" id="KW-1185">Reference proteome</keyword>
<dbReference type="Gene3D" id="1.20.1250.20">
    <property type="entry name" value="MFS general substrate transporter like domains"/>
    <property type="match status" value="1"/>
</dbReference>
<evidence type="ECO:0000256" key="6">
    <source>
        <dbReference type="SAM" id="Phobius"/>
    </source>
</evidence>
<keyword evidence="3 6" id="KW-0812">Transmembrane</keyword>
<dbReference type="PROSITE" id="PS00217">
    <property type="entry name" value="SUGAR_TRANSPORT_2"/>
    <property type="match status" value="1"/>
</dbReference>
<feature type="transmembrane region" description="Helical" evidence="6">
    <location>
        <begin position="89"/>
        <end position="108"/>
    </location>
</feature>
<dbReference type="GO" id="GO:0046943">
    <property type="term" value="F:carboxylic acid transmembrane transporter activity"/>
    <property type="evidence" value="ECO:0007669"/>
    <property type="project" value="TreeGrafter"/>
</dbReference>
<feature type="transmembrane region" description="Helical" evidence="6">
    <location>
        <begin position="20"/>
        <end position="46"/>
    </location>
</feature>
<feature type="transmembrane region" description="Helical" evidence="6">
    <location>
        <begin position="147"/>
        <end position="166"/>
    </location>
</feature>
<evidence type="ECO:0000256" key="1">
    <source>
        <dbReference type="ARBA" id="ARBA00004651"/>
    </source>
</evidence>
<feature type="transmembrane region" description="Helical" evidence="6">
    <location>
        <begin position="291"/>
        <end position="312"/>
    </location>
</feature>
<name>A0A1B3XIC2_9BACI</name>
<dbReference type="Pfam" id="PF07690">
    <property type="entry name" value="MFS_1"/>
    <property type="match status" value="1"/>
</dbReference>
<evidence type="ECO:0000256" key="5">
    <source>
        <dbReference type="ARBA" id="ARBA00023136"/>
    </source>
</evidence>
<keyword evidence="2" id="KW-0813">Transport</keyword>
<dbReference type="AlphaFoldDB" id="A0A1B3XIC2"/>
<protein>
    <recommendedName>
        <fullName evidence="7">Major facilitator superfamily (MFS) profile domain-containing protein</fullName>
    </recommendedName>
</protein>
<comment type="subcellular location">
    <subcellularLocation>
        <location evidence="1">Cell membrane</location>
        <topology evidence="1">Multi-pass membrane protein</topology>
    </subcellularLocation>
</comment>
<dbReference type="SUPFAM" id="SSF103473">
    <property type="entry name" value="MFS general substrate transporter"/>
    <property type="match status" value="1"/>
</dbReference>
<evidence type="ECO:0000259" key="7">
    <source>
        <dbReference type="PROSITE" id="PS50850"/>
    </source>
</evidence>
<keyword evidence="5 6" id="KW-0472">Membrane</keyword>
<feature type="transmembrane region" description="Helical" evidence="6">
    <location>
        <begin position="58"/>
        <end position="82"/>
    </location>
</feature>
<keyword evidence="4 6" id="KW-1133">Transmembrane helix</keyword>
<feature type="transmembrane region" description="Helical" evidence="6">
    <location>
        <begin position="319"/>
        <end position="337"/>
    </location>
</feature>
<feature type="transmembrane region" description="Helical" evidence="6">
    <location>
        <begin position="407"/>
        <end position="428"/>
    </location>
</feature>
<evidence type="ECO:0000313" key="9">
    <source>
        <dbReference type="Proteomes" id="UP000077926"/>
    </source>
</evidence>
<accession>A0A1B3XIC2</accession>
<dbReference type="CDD" id="cd17365">
    <property type="entry name" value="MFS_PcaK_like"/>
    <property type="match status" value="1"/>
</dbReference>
<dbReference type="PANTHER" id="PTHR23508">
    <property type="entry name" value="CARBOXYLIC ACID TRANSPORTER PROTEIN HOMOLOG"/>
    <property type="match status" value="1"/>
</dbReference>
<dbReference type="PROSITE" id="PS50850">
    <property type="entry name" value="MFS"/>
    <property type="match status" value="1"/>
</dbReference>
<proteinExistence type="predicted"/>
<evidence type="ECO:0000256" key="2">
    <source>
        <dbReference type="ARBA" id="ARBA00022448"/>
    </source>
</evidence>
<feature type="transmembrane region" description="Helical" evidence="6">
    <location>
        <begin position="178"/>
        <end position="197"/>
    </location>
</feature>
<dbReference type="InterPro" id="IPR036259">
    <property type="entry name" value="MFS_trans_sf"/>
</dbReference>
<feature type="domain" description="Major facilitator superfamily (MFS) profile" evidence="7">
    <location>
        <begin position="24"/>
        <end position="433"/>
    </location>
</feature>
<dbReference type="KEGG" id="bmur:ABE28_001190"/>
<dbReference type="PANTHER" id="PTHR23508:SF10">
    <property type="entry name" value="CARBOXYLIC ACID TRANSPORTER PROTEIN HOMOLOG"/>
    <property type="match status" value="1"/>
</dbReference>
<organism evidence="8 9">
    <name type="scientific">Peribacillus muralis</name>
    <dbReference type="NCBI Taxonomy" id="264697"/>
    <lineage>
        <taxon>Bacteria</taxon>
        <taxon>Bacillati</taxon>
        <taxon>Bacillota</taxon>
        <taxon>Bacilli</taxon>
        <taxon>Bacillales</taxon>
        <taxon>Bacillaceae</taxon>
        <taxon>Peribacillus</taxon>
    </lineage>
</organism>
<evidence type="ECO:0000256" key="4">
    <source>
        <dbReference type="ARBA" id="ARBA00022989"/>
    </source>
</evidence>
<dbReference type="InterPro" id="IPR020846">
    <property type="entry name" value="MFS_dom"/>
</dbReference>
<evidence type="ECO:0000256" key="3">
    <source>
        <dbReference type="ARBA" id="ARBA00022692"/>
    </source>
</evidence>
<feature type="transmembrane region" description="Helical" evidence="6">
    <location>
        <begin position="114"/>
        <end position="135"/>
    </location>
</feature>
<dbReference type="PRINTS" id="PR01036">
    <property type="entry name" value="TCRTETB"/>
</dbReference>
<dbReference type="Proteomes" id="UP000077926">
    <property type="component" value="Chromosome"/>
</dbReference>
<feature type="transmembrane region" description="Helical" evidence="6">
    <location>
        <begin position="256"/>
        <end position="276"/>
    </location>
</feature>
<dbReference type="InterPro" id="IPR005829">
    <property type="entry name" value="Sugar_transporter_CS"/>
</dbReference>
<dbReference type="GO" id="GO:0005886">
    <property type="term" value="C:plasma membrane"/>
    <property type="evidence" value="ECO:0007669"/>
    <property type="project" value="UniProtKB-SubCell"/>
</dbReference>
<dbReference type="InterPro" id="IPR011701">
    <property type="entry name" value="MFS"/>
</dbReference>
<dbReference type="EMBL" id="CP017080">
    <property type="protein sequence ID" value="AOH52973.1"/>
    <property type="molecule type" value="Genomic_DNA"/>
</dbReference>
<feature type="transmembrane region" description="Helical" evidence="6">
    <location>
        <begin position="378"/>
        <end position="401"/>
    </location>
</feature>
<feature type="transmembrane region" description="Helical" evidence="6">
    <location>
        <begin position="343"/>
        <end position="366"/>
    </location>
</feature>
<dbReference type="STRING" id="264697.ABE28_001190"/>
<sequence length="455" mass="49293">MNMRNIHIAHVIENSKFNSFHLSVLLWCIFLILFDGFDLVVYGAVIPSLGEAWGTAPSVLGMIGSLTLVGGLIGSLFCGILADKVGRKAVIIICVALFGTFTLLTGFAKGPVDFAVYRFIAGLGLGGIPPLLVVLTSEYSPKSIKNMMVAIMFSGYSIGGILVSLLGMNVIPALGWNWMFFIGAIPLLAIPFLIKFLPESLYYYVEKGEYKKAGAIVKRLNPSYEPQENDRFVNGLSTTGVPVAKLFEKRRGRSTIMFWIACFMGLLMVYGLGTWLPQLMVEAGYPLKSSLLFLFSLNIGAIIGSICGGWLADRIGSKRVLISLYTFGAICLILLGLKPGTVILYVLVAVAGAATIGSQNLNNAFISIFYPTDVKSTALGWALGIGRFGAILGPAMGGVLIELKLPVYMNFISFAIPAVIAAIAISFIQVKYKSSGNTKEYAFDSEFRHQYEKID</sequence>
<evidence type="ECO:0000313" key="8">
    <source>
        <dbReference type="EMBL" id="AOH52973.1"/>
    </source>
</evidence>